<dbReference type="PIRSF" id="PIRSF033101">
    <property type="entry name" value="UCP033101"/>
    <property type="match status" value="1"/>
</dbReference>
<dbReference type="Proteomes" id="UP000238655">
    <property type="component" value="Chromosome 1"/>
</dbReference>
<accession>A0A2S5DSW0</accession>
<keyword evidence="2" id="KW-0378">Hydrolase</keyword>
<reference evidence="2 3" key="1">
    <citation type="submission" date="2018-01" db="EMBL/GenBank/DDBJ databases">
        <title>Successful Treatment of Persistent Burkholderia cepacia Bacteremia with Ceftazidime-Avibactam.</title>
        <authorList>
            <person name="Tamma P."/>
            <person name="Fan Y."/>
            <person name="Bergman Y."/>
            <person name="Sick-Samuels A."/>
            <person name="Hsu A."/>
            <person name="Timp W."/>
            <person name="Simner P."/>
        </authorList>
    </citation>
    <scope>NUCLEOTIDE SEQUENCE [LARGE SCALE GENOMIC DNA]</scope>
    <source>
        <strain evidence="2 3">170816</strain>
    </source>
</reference>
<dbReference type="GO" id="GO:0006508">
    <property type="term" value="P:proteolysis"/>
    <property type="evidence" value="ECO:0007669"/>
    <property type="project" value="UniProtKB-KW"/>
</dbReference>
<protein>
    <submittedName>
        <fullName evidence="2">YhfC family intramembrane metalloprotease</fullName>
    </submittedName>
</protein>
<feature type="transmembrane region" description="Helical" evidence="1">
    <location>
        <begin position="41"/>
        <end position="58"/>
    </location>
</feature>
<evidence type="ECO:0000313" key="3">
    <source>
        <dbReference type="Proteomes" id="UP000238655"/>
    </source>
</evidence>
<organism evidence="2 3">
    <name type="scientific">Burkholderia contaminans</name>
    <dbReference type="NCBI Taxonomy" id="488447"/>
    <lineage>
        <taxon>Bacteria</taxon>
        <taxon>Pseudomonadati</taxon>
        <taxon>Pseudomonadota</taxon>
        <taxon>Betaproteobacteria</taxon>
        <taxon>Burkholderiales</taxon>
        <taxon>Burkholderiaceae</taxon>
        <taxon>Burkholderia</taxon>
        <taxon>Burkholderia cepacia complex</taxon>
    </lineage>
</organism>
<keyword evidence="1" id="KW-1133">Transmembrane helix</keyword>
<dbReference type="AlphaFoldDB" id="A0A2S5DSW0"/>
<keyword evidence="1" id="KW-0812">Transmembrane</keyword>
<keyword evidence="2" id="KW-0645">Protease</keyword>
<evidence type="ECO:0000313" key="2">
    <source>
        <dbReference type="EMBL" id="POZ82199.1"/>
    </source>
</evidence>
<feature type="transmembrane region" description="Helical" evidence="1">
    <location>
        <begin position="116"/>
        <end position="138"/>
    </location>
</feature>
<keyword evidence="1" id="KW-0472">Membrane</keyword>
<dbReference type="GO" id="GO:0008237">
    <property type="term" value="F:metallopeptidase activity"/>
    <property type="evidence" value="ECO:0007669"/>
    <property type="project" value="UniProtKB-KW"/>
</dbReference>
<feature type="transmembrane region" description="Helical" evidence="1">
    <location>
        <begin position="6"/>
        <end position="29"/>
    </location>
</feature>
<keyword evidence="2" id="KW-0482">Metalloprotease</keyword>
<feature type="transmembrane region" description="Helical" evidence="1">
    <location>
        <begin position="177"/>
        <end position="197"/>
    </location>
</feature>
<dbReference type="Pfam" id="PF10086">
    <property type="entry name" value="YhfC"/>
    <property type="match status" value="1"/>
</dbReference>
<name>A0A2S5DSW0_9BURK</name>
<evidence type="ECO:0000256" key="1">
    <source>
        <dbReference type="SAM" id="Phobius"/>
    </source>
</evidence>
<comment type="caution">
    <text evidence="2">The sequence shown here is derived from an EMBL/GenBank/DDBJ whole genome shotgun (WGS) entry which is preliminary data.</text>
</comment>
<proteinExistence type="predicted"/>
<feature type="transmembrane region" description="Helical" evidence="1">
    <location>
        <begin position="78"/>
        <end position="96"/>
    </location>
</feature>
<feature type="transmembrane region" description="Helical" evidence="1">
    <location>
        <begin position="209"/>
        <end position="227"/>
    </location>
</feature>
<dbReference type="EMBL" id="PQVP01000002">
    <property type="protein sequence ID" value="POZ82199.1"/>
    <property type="molecule type" value="Genomic_DNA"/>
</dbReference>
<gene>
    <name evidence="2" type="ORF">C3743_18250</name>
</gene>
<dbReference type="RefSeq" id="WP_089461113.1">
    <property type="nucleotide sequence ID" value="NZ_CM009575.1"/>
</dbReference>
<feature type="transmembrane region" description="Helical" evidence="1">
    <location>
        <begin position="239"/>
        <end position="256"/>
    </location>
</feature>
<dbReference type="InterPro" id="IPR011397">
    <property type="entry name" value="YhfC"/>
</dbReference>
<sequence length="263" mass="28160">MTVAPVTLAVLIAATLIIALLPLVLYRILRKPLALNRRDTIVGVAVFTLFAMILERAFHGLVLSQTPPDGWLTQPLAFVAYSALATAVFEEVGRYLGMRFLNRRYGPSPAGDSRGIGYGIGHGGAEAWFVGVLVWGQWSYLAWLASRGQLETQLADLPGDTVVRLHVMLATLSAQSMLLLLLERCAAFVLQLALSVLVWRGVRAGRASVLPLAIVLHALAAAPALLYQVRVLPAGGVEAAYFVLAAILVVVLVKACRPSQSAA</sequence>